<evidence type="ECO:0000256" key="12">
    <source>
        <dbReference type="RuleBase" id="RU003357"/>
    </source>
</evidence>
<keyword evidence="4" id="KW-0410">Iron transport</keyword>
<keyword evidence="16" id="KW-0675">Receptor</keyword>
<keyword evidence="6" id="KW-0408">Iron</keyword>
<comment type="similarity">
    <text evidence="11 12">Belongs to the TonB-dependent receptor family.</text>
</comment>
<dbReference type="EMBL" id="WWCN01000017">
    <property type="protein sequence ID" value="MYM25596.1"/>
    <property type="molecule type" value="Genomic_DNA"/>
</dbReference>
<dbReference type="AlphaFoldDB" id="A0A6L8KDZ0"/>
<keyword evidence="9 11" id="KW-0472">Membrane</keyword>
<feature type="signal peptide" evidence="13">
    <location>
        <begin position="1"/>
        <end position="18"/>
    </location>
</feature>
<evidence type="ECO:0000256" key="4">
    <source>
        <dbReference type="ARBA" id="ARBA00022496"/>
    </source>
</evidence>
<dbReference type="Pfam" id="PF07715">
    <property type="entry name" value="Plug"/>
    <property type="match status" value="1"/>
</dbReference>
<keyword evidence="2 11" id="KW-0813">Transport</keyword>
<evidence type="ECO:0000256" key="8">
    <source>
        <dbReference type="ARBA" id="ARBA00023077"/>
    </source>
</evidence>
<evidence type="ECO:0000256" key="9">
    <source>
        <dbReference type="ARBA" id="ARBA00023136"/>
    </source>
</evidence>
<dbReference type="GO" id="GO:0009279">
    <property type="term" value="C:cell outer membrane"/>
    <property type="evidence" value="ECO:0007669"/>
    <property type="project" value="UniProtKB-SubCell"/>
</dbReference>
<evidence type="ECO:0000259" key="15">
    <source>
        <dbReference type="Pfam" id="PF07715"/>
    </source>
</evidence>
<accession>A0A6L8KDZ0</accession>
<dbReference type="SUPFAM" id="SSF56935">
    <property type="entry name" value="Porins"/>
    <property type="match status" value="1"/>
</dbReference>
<keyword evidence="7" id="KW-0406">Ion transport</keyword>
<evidence type="ECO:0000256" key="13">
    <source>
        <dbReference type="SAM" id="SignalP"/>
    </source>
</evidence>
<evidence type="ECO:0000313" key="16">
    <source>
        <dbReference type="EMBL" id="MYM25596.1"/>
    </source>
</evidence>
<evidence type="ECO:0000259" key="14">
    <source>
        <dbReference type="Pfam" id="PF00593"/>
    </source>
</evidence>
<evidence type="ECO:0000256" key="1">
    <source>
        <dbReference type="ARBA" id="ARBA00004571"/>
    </source>
</evidence>
<dbReference type="Pfam" id="PF00593">
    <property type="entry name" value="TonB_dep_Rec_b-barrel"/>
    <property type="match status" value="1"/>
</dbReference>
<evidence type="ECO:0000256" key="11">
    <source>
        <dbReference type="PROSITE-ProRule" id="PRU01360"/>
    </source>
</evidence>
<feature type="domain" description="TonB-dependent receptor-like beta-barrel" evidence="14">
    <location>
        <begin position="236"/>
        <end position="661"/>
    </location>
</feature>
<comment type="subcellular location">
    <subcellularLocation>
        <location evidence="1 11">Cell outer membrane</location>
        <topology evidence="1 11">Multi-pass membrane protein</topology>
    </subcellularLocation>
</comment>
<keyword evidence="8 12" id="KW-0798">TonB box</keyword>
<dbReference type="PROSITE" id="PS52016">
    <property type="entry name" value="TONB_DEPENDENT_REC_3"/>
    <property type="match status" value="1"/>
</dbReference>
<dbReference type="GO" id="GO:0006826">
    <property type="term" value="P:iron ion transport"/>
    <property type="evidence" value="ECO:0007669"/>
    <property type="project" value="UniProtKB-KW"/>
</dbReference>
<keyword evidence="3 11" id="KW-1134">Transmembrane beta strand</keyword>
<dbReference type="PANTHER" id="PTHR32552:SF81">
    <property type="entry name" value="TONB-DEPENDENT OUTER MEMBRANE RECEPTOR"/>
    <property type="match status" value="1"/>
</dbReference>
<keyword evidence="17" id="KW-1185">Reference proteome</keyword>
<keyword evidence="10 11" id="KW-0998">Cell outer membrane</keyword>
<keyword evidence="5 11" id="KW-0812">Transmembrane</keyword>
<protein>
    <submittedName>
        <fullName evidence="16">TonB-dependent receptor</fullName>
    </submittedName>
</protein>
<evidence type="ECO:0000313" key="17">
    <source>
        <dbReference type="Proteomes" id="UP000479335"/>
    </source>
</evidence>
<feature type="domain" description="TonB-dependent receptor plug" evidence="15">
    <location>
        <begin position="38"/>
        <end position="143"/>
    </location>
</feature>
<dbReference type="CDD" id="cd01347">
    <property type="entry name" value="ligand_gated_channel"/>
    <property type="match status" value="1"/>
</dbReference>
<evidence type="ECO:0000256" key="2">
    <source>
        <dbReference type="ARBA" id="ARBA00022448"/>
    </source>
</evidence>
<dbReference type="InterPro" id="IPR012910">
    <property type="entry name" value="Plug_dom"/>
</dbReference>
<evidence type="ECO:0000256" key="10">
    <source>
        <dbReference type="ARBA" id="ARBA00023237"/>
    </source>
</evidence>
<organism evidence="16 17">
    <name type="scientific">Duganella flavida</name>
    <dbReference type="NCBI Taxonomy" id="2692175"/>
    <lineage>
        <taxon>Bacteria</taxon>
        <taxon>Pseudomonadati</taxon>
        <taxon>Pseudomonadota</taxon>
        <taxon>Betaproteobacteria</taxon>
        <taxon>Burkholderiales</taxon>
        <taxon>Oxalobacteraceae</taxon>
        <taxon>Telluria group</taxon>
        <taxon>Duganella</taxon>
    </lineage>
</organism>
<dbReference type="InterPro" id="IPR036942">
    <property type="entry name" value="Beta-barrel_TonB_sf"/>
</dbReference>
<sequence>MKPVPLAIALLVSGAAIAQEEVQLEKVIVTAQKRAEPLQEVPVSVKAFTSKQVEDAGIKTTQDFINMTPNVSFENSYTYGNSFVAIRGVNQINNADSPVAVVVDGVPQSNQKQLKMNLFDIQRIEVLKGPQGALYGRNAIGGAIVIDTKNPGNKTEGFAGLDIGNGNTRSATAGVSGAIVEDKLLFRLVAQGKKSDGLINNTYLNTKSDFVDHDNSVRGKLLYNASPDLKIDLRASYTDISAGAVWDSVIRNSGPQTITSPTSNLLGSTKGRTSDASLKFDWDTAIGTVTAISSYTNLIERYRGDLDFTNANDPEMGVLGDPAWFDLPPRTQFGQGQDLSVRMKSQELRITSPGDQPLRWIGGAYYLHTDRHLYSNSFIDLNGSLAQFHDPSLSMFVQDGVDDNAASAVFGQIDYDITPQTTIAAALRYDRDQRKQTDLSDGSQRAATFSNWQPKVTVTQKFTPDELGYVTYSTGFRSGGFNAPGYSGFRPETLKNLEAGLKSTLFNRRLFFNVALFTSESKDYQFFYVTNTAAQVISNIEKVRMNGADVDFNWLVIKGLTVDGGLGVTLSKIKSDSKEPAAVGNYTPNATPWKFTLGVQREWPAFDRINGFVRADYEHRSKKYWDPDNVAQSPSQNLVGLRFGLRDVNDKWSVMFAGRNLTNARYYSDYGSAKYFGSPAGIDTGSLAPPRTFGIESTIRF</sequence>
<evidence type="ECO:0000256" key="5">
    <source>
        <dbReference type="ARBA" id="ARBA00022692"/>
    </source>
</evidence>
<evidence type="ECO:0000256" key="3">
    <source>
        <dbReference type="ARBA" id="ARBA00022452"/>
    </source>
</evidence>
<comment type="caution">
    <text evidence="16">The sequence shown here is derived from an EMBL/GenBank/DDBJ whole genome shotgun (WGS) entry which is preliminary data.</text>
</comment>
<feature type="chain" id="PRO_5026799095" evidence="13">
    <location>
        <begin position="19"/>
        <end position="701"/>
    </location>
</feature>
<reference evidence="16 17" key="1">
    <citation type="submission" date="2019-12" db="EMBL/GenBank/DDBJ databases">
        <title>Novel species isolated from a subtropical stream in China.</title>
        <authorList>
            <person name="Lu H."/>
        </authorList>
    </citation>
    <scope>NUCLEOTIDE SEQUENCE [LARGE SCALE GENOMIC DNA]</scope>
    <source>
        <strain evidence="16 17">FT135W</strain>
    </source>
</reference>
<dbReference type="Gene3D" id="2.40.170.20">
    <property type="entry name" value="TonB-dependent receptor, beta-barrel domain"/>
    <property type="match status" value="1"/>
</dbReference>
<proteinExistence type="inferred from homology"/>
<dbReference type="Proteomes" id="UP000479335">
    <property type="component" value="Unassembled WGS sequence"/>
</dbReference>
<keyword evidence="13" id="KW-0732">Signal</keyword>
<evidence type="ECO:0000256" key="6">
    <source>
        <dbReference type="ARBA" id="ARBA00023004"/>
    </source>
</evidence>
<dbReference type="InterPro" id="IPR039426">
    <property type="entry name" value="TonB-dep_rcpt-like"/>
</dbReference>
<dbReference type="RefSeq" id="WP_161009047.1">
    <property type="nucleotide sequence ID" value="NZ_WWCN01000017.1"/>
</dbReference>
<name>A0A6L8KDZ0_9BURK</name>
<gene>
    <name evidence="16" type="ORF">GTP46_23470</name>
</gene>
<evidence type="ECO:0000256" key="7">
    <source>
        <dbReference type="ARBA" id="ARBA00023065"/>
    </source>
</evidence>
<dbReference type="InterPro" id="IPR000531">
    <property type="entry name" value="Beta-barrel_TonB"/>
</dbReference>
<dbReference type="PANTHER" id="PTHR32552">
    <property type="entry name" value="FERRICHROME IRON RECEPTOR-RELATED"/>
    <property type="match status" value="1"/>
</dbReference>